<name>A0A380GZ96_9STAP</name>
<evidence type="ECO:0000256" key="1">
    <source>
        <dbReference type="ARBA" id="ARBA00022801"/>
    </source>
</evidence>
<dbReference type="GO" id="GO:0009014">
    <property type="term" value="F:succinyl-diaminopimelate desuccinylase activity"/>
    <property type="evidence" value="ECO:0007669"/>
    <property type="project" value="UniProtKB-EC"/>
</dbReference>
<evidence type="ECO:0000313" key="4">
    <source>
        <dbReference type="Proteomes" id="UP000255425"/>
    </source>
</evidence>
<dbReference type="InterPro" id="IPR050072">
    <property type="entry name" value="Peptidase_M20A"/>
</dbReference>
<evidence type="ECO:0000256" key="2">
    <source>
        <dbReference type="ARBA" id="ARBA00022833"/>
    </source>
</evidence>
<keyword evidence="4" id="KW-1185">Reference proteome</keyword>
<dbReference type="InterPro" id="IPR001261">
    <property type="entry name" value="ArgE/DapE_CS"/>
</dbReference>
<gene>
    <name evidence="3" type="primary">dapE_3</name>
    <name evidence="3" type="ORF">NCTC11807_00178</name>
</gene>
<proteinExistence type="predicted"/>
<accession>A0A380GZ96</accession>
<dbReference type="EC" id="3.5.1.18" evidence="3"/>
<reference evidence="3 4" key="1">
    <citation type="submission" date="2018-06" db="EMBL/GenBank/DDBJ databases">
        <authorList>
            <consortium name="Pathogen Informatics"/>
            <person name="Doyle S."/>
        </authorList>
    </citation>
    <scope>NUCLEOTIDE SEQUENCE [LARGE SCALE GENOMIC DNA]</scope>
    <source>
        <strain evidence="3 4">NCTC11807</strain>
    </source>
</reference>
<dbReference type="Pfam" id="PF01546">
    <property type="entry name" value="Peptidase_M20"/>
    <property type="match status" value="1"/>
</dbReference>
<dbReference type="SUPFAM" id="SSF53187">
    <property type="entry name" value="Zn-dependent exopeptidases"/>
    <property type="match status" value="1"/>
</dbReference>
<keyword evidence="2" id="KW-0862">Zinc</keyword>
<dbReference type="InterPro" id="IPR002933">
    <property type="entry name" value="Peptidase_M20"/>
</dbReference>
<sequence>MTVLSEKEKVQLLGDIIEIQTENDNEIEVCYYLKDLLSKYDIDSKIIKVNDSRANLVAEIGSDSPVLAISGHMDVVDAGDHDDWTYPPFKLTEQDGRLFGRSTTDMKGGLMSMLIALIELKQENKLKHGTIRLLSTNRRRN</sequence>
<dbReference type="Proteomes" id="UP000255425">
    <property type="component" value="Unassembled WGS sequence"/>
</dbReference>
<evidence type="ECO:0000313" key="3">
    <source>
        <dbReference type="EMBL" id="SUM67375.1"/>
    </source>
</evidence>
<dbReference type="PANTHER" id="PTHR43808:SF8">
    <property type="entry name" value="PEPTIDASE M20 DIMERISATION DOMAIN-CONTAINING PROTEIN"/>
    <property type="match status" value="1"/>
</dbReference>
<dbReference type="AlphaFoldDB" id="A0A380GZ96"/>
<dbReference type="Gene3D" id="3.40.630.10">
    <property type="entry name" value="Zn peptidases"/>
    <property type="match status" value="1"/>
</dbReference>
<protein>
    <submittedName>
        <fullName evidence="3">Succinyl-diaminopimelate desuccinylase</fullName>
        <ecNumber evidence="3">3.5.1.18</ecNumber>
    </submittedName>
</protein>
<keyword evidence="1 3" id="KW-0378">Hydrolase</keyword>
<organism evidence="3 4">
    <name type="scientific">Staphylococcus saccharolyticus</name>
    <dbReference type="NCBI Taxonomy" id="33028"/>
    <lineage>
        <taxon>Bacteria</taxon>
        <taxon>Bacillati</taxon>
        <taxon>Bacillota</taxon>
        <taxon>Bacilli</taxon>
        <taxon>Bacillales</taxon>
        <taxon>Staphylococcaceae</taxon>
        <taxon>Staphylococcus</taxon>
    </lineage>
</organism>
<dbReference type="EMBL" id="UHDZ01000001">
    <property type="protein sequence ID" value="SUM67375.1"/>
    <property type="molecule type" value="Genomic_DNA"/>
</dbReference>
<dbReference type="PANTHER" id="PTHR43808">
    <property type="entry name" value="ACETYLORNITHINE DEACETYLASE"/>
    <property type="match status" value="1"/>
</dbReference>
<dbReference type="PROSITE" id="PS00758">
    <property type="entry name" value="ARGE_DAPE_CPG2_1"/>
    <property type="match status" value="1"/>
</dbReference>